<dbReference type="PANTHER" id="PTHR12668:SF53">
    <property type="entry name" value="TMEM14 PROTEIN HOMOLOG YJR085C"/>
    <property type="match status" value="1"/>
</dbReference>
<evidence type="ECO:0000256" key="3">
    <source>
        <dbReference type="ARBA" id="ARBA00022692"/>
    </source>
</evidence>
<protein>
    <recommendedName>
        <fullName evidence="8">Transmembrane protein 14</fullName>
    </recommendedName>
</protein>
<dbReference type="Proteomes" id="UP001150907">
    <property type="component" value="Unassembled WGS sequence"/>
</dbReference>
<evidence type="ECO:0000256" key="5">
    <source>
        <dbReference type="ARBA" id="ARBA00023136"/>
    </source>
</evidence>
<keyword evidence="7" id="KW-1185">Reference proteome</keyword>
<evidence type="ECO:0000256" key="1">
    <source>
        <dbReference type="ARBA" id="ARBA00004370"/>
    </source>
</evidence>
<dbReference type="PANTHER" id="PTHR12668">
    <property type="entry name" value="TRANSMEMBRANE PROTEIN 14, 15"/>
    <property type="match status" value="1"/>
</dbReference>
<keyword evidence="3" id="KW-0812">Transmembrane</keyword>
<dbReference type="EMBL" id="JANBQF010000660">
    <property type="protein sequence ID" value="KAJ1999682.1"/>
    <property type="molecule type" value="Genomic_DNA"/>
</dbReference>
<reference evidence="6" key="1">
    <citation type="submission" date="2022-07" db="EMBL/GenBank/DDBJ databases">
        <title>Phylogenomic reconstructions and comparative analyses of Kickxellomycotina fungi.</title>
        <authorList>
            <person name="Reynolds N.K."/>
            <person name="Stajich J.E."/>
            <person name="Barry K."/>
            <person name="Grigoriev I.V."/>
            <person name="Crous P."/>
            <person name="Smith M.E."/>
        </authorList>
    </citation>
    <scope>NUCLEOTIDE SEQUENCE</scope>
    <source>
        <strain evidence="6">IMI 214461</strain>
    </source>
</reference>
<dbReference type="InterPro" id="IPR005349">
    <property type="entry name" value="TMEM14"/>
</dbReference>
<evidence type="ECO:0000256" key="4">
    <source>
        <dbReference type="ARBA" id="ARBA00022989"/>
    </source>
</evidence>
<keyword evidence="5" id="KW-0472">Membrane</keyword>
<evidence type="ECO:0000256" key="2">
    <source>
        <dbReference type="ARBA" id="ARBA00007590"/>
    </source>
</evidence>
<comment type="similarity">
    <text evidence="2">Belongs to the TMEM14 family.</text>
</comment>
<dbReference type="OrthoDB" id="5620at2759"/>
<dbReference type="AlphaFoldDB" id="A0A9W8EH24"/>
<dbReference type="Pfam" id="PF03647">
    <property type="entry name" value="Tmemb_14"/>
    <property type="match status" value="1"/>
</dbReference>
<evidence type="ECO:0000313" key="6">
    <source>
        <dbReference type="EMBL" id="KAJ1999682.1"/>
    </source>
</evidence>
<evidence type="ECO:0008006" key="8">
    <source>
        <dbReference type="Google" id="ProtNLM"/>
    </source>
</evidence>
<keyword evidence="4" id="KW-1133">Transmembrane helix</keyword>
<accession>A0A9W8EH24</accession>
<comment type="subcellular location">
    <subcellularLocation>
        <location evidence="1">Membrane</location>
    </subcellularLocation>
</comment>
<evidence type="ECO:0000313" key="7">
    <source>
        <dbReference type="Proteomes" id="UP001150907"/>
    </source>
</evidence>
<sequence>MAQHPAYTMAGLCAVGGAIGYAKGRSIPSLVAGAGIGAVYFYAGRRIQNNQDYGHELALAASSLLLFAMGPKALRTRAPVPTVMSVLGTASAGYYTKKTYESRYGV</sequence>
<dbReference type="GO" id="GO:0016020">
    <property type="term" value="C:membrane"/>
    <property type="evidence" value="ECO:0007669"/>
    <property type="project" value="UniProtKB-SubCell"/>
</dbReference>
<comment type="caution">
    <text evidence="6">The sequence shown here is derived from an EMBL/GenBank/DDBJ whole genome shotgun (WGS) entry which is preliminary data.</text>
</comment>
<proteinExistence type="inferred from homology"/>
<dbReference type="Gene3D" id="1.10.10.1740">
    <property type="entry name" value="Transmembrane protein 14-like"/>
    <property type="match status" value="1"/>
</dbReference>
<organism evidence="6 7">
    <name type="scientific">Coemansia thaxteri</name>
    <dbReference type="NCBI Taxonomy" id="2663907"/>
    <lineage>
        <taxon>Eukaryota</taxon>
        <taxon>Fungi</taxon>
        <taxon>Fungi incertae sedis</taxon>
        <taxon>Zoopagomycota</taxon>
        <taxon>Kickxellomycotina</taxon>
        <taxon>Kickxellomycetes</taxon>
        <taxon>Kickxellales</taxon>
        <taxon>Kickxellaceae</taxon>
        <taxon>Coemansia</taxon>
    </lineage>
</organism>
<dbReference type="InterPro" id="IPR044890">
    <property type="entry name" value="TMEM14_sf"/>
</dbReference>
<name>A0A9W8EH24_9FUNG</name>
<gene>
    <name evidence="6" type="ORF">H4R26_004964</name>
</gene>